<comment type="caution">
    <text evidence="16">The sequence shown here is derived from an EMBL/GenBank/DDBJ whole genome shotgun (WGS) entry which is preliminary data.</text>
</comment>
<evidence type="ECO:0000313" key="17">
    <source>
        <dbReference type="Proteomes" id="UP001627154"/>
    </source>
</evidence>
<dbReference type="EMBL" id="JBJJXI010000069">
    <property type="protein sequence ID" value="KAL3396825.1"/>
    <property type="molecule type" value="Genomic_DNA"/>
</dbReference>
<evidence type="ECO:0000256" key="4">
    <source>
        <dbReference type="ARBA" id="ARBA00022824"/>
    </source>
</evidence>
<evidence type="ECO:0000256" key="1">
    <source>
        <dbReference type="ARBA" id="ARBA00004115"/>
    </source>
</evidence>
<sequence length="1196" mass="132280">MQILILLALGLVSFVSATDEILGCGGFVKSHADIDFSRITVKLFTKSGSLKDHTECAPNTGYYFLPIYDKGEYYLKLEPPTGWSFEPTEVLLNIDGSGEDLCSQGSDINFVFKGFGITGKVVTSKTKSGPKGISVSLYDEHNTTLLGSTSTSENGIFSFTPVQPGKYILVASHPIWHMEKHSTSVIVKEGNTEIKDGDLSVFGFDVGGRVTTTEGEPVGKVTFLLYGNGQAKYCATKPVEGFDSKKKPLCHILSDENGRFSFPALSPGEYTLIPHYAGSKTKFDVKPSELPFSVVQDSLILSQEFKVTGFTISGKVMASIKPAIPLAGAKVFLSKKQIAVTDKNGAYKTDNIKAKQYILYAEANDMLFEEMPVKVMPSNPELPIITPKSYKVSGKISSTTKISLENRKMLVKSKDSTKMQEIKINPNTGEWSVYLAPDTYHLSVIVDEHERSKGLQFFPVNRVIDVVASPIKDVNFLQLKATLKGSIVCLPDKDSKETCGQTQITLRMVDNLVESKTIKAKDGEYIFEDVLPGQYEVIIDSDTFCWDSSNHFVTIVSEKPPNVPPFRQTGYSVTFISSHNTKVEYTVPSQQNKKMYLQLLKGSTRHCITMPGKYEFFPKGCHTYAKDSFSWNTNEQTPIILSSSEHTQTGKIISAVSVEGVSVKIEGESDGQSPIIQKNLKAVKDGDKYKYMFSFEAVTGETYVISPSSEALLFDPPSIKVIGPEDCKDDVAIFRAEQGKIIIGSISPPLEGVSVQIFGVDKEVPVHTLMTQKDGSFKIGPLDASIEYSIEAKKEGYVLKHDDGSTGYKFLARKLAEINVQAIDVAGSVPLQGVLISLSGSNGGTHSYRKNLITMEDGSLTFYSLSPGEYYLRPTMKEYRFEPASKMIKVEEGKSVKVSLQGRRVAFSAYGTVSCLNGEPEAGLVVEAKGQAECSHLQEEVVTKADGSWRIRGLEPKCMYTIRVKLEDTNIRGLRAIPSSIAVQATQDVYDIKLMALQPVSRTDVSVRVISTHPENYRTLKVKLCREDQADSPIHVLRLDNNNHMKSTNSGVILHFPPLQIDGKKYFVQLETTLSRATHTYDIKPFYFTANSSFKYAELHFNGERHHDHGDGGQITYLPLPLILIVTIAFYNREALSAWLNTTVEKWSRKSTTKSSQNQQNLLASSDPRLEEQLIAEQLKNINAKSIGKKVKPRKA</sequence>
<evidence type="ECO:0000259" key="8">
    <source>
        <dbReference type="Pfam" id="PF17802"/>
    </source>
</evidence>
<feature type="domain" description="NOMO second beta-sandwich" evidence="11">
    <location>
        <begin position="112"/>
        <end position="200"/>
    </location>
</feature>
<dbReference type="Pfam" id="PF23192">
    <property type="entry name" value="NOMO_12th"/>
    <property type="match status" value="1"/>
</dbReference>
<dbReference type="Pfam" id="PF17802">
    <property type="entry name" value="SpaA"/>
    <property type="match status" value="1"/>
</dbReference>
<feature type="domain" description="NOMO-like ninth beta-sandwich" evidence="10">
    <location>
        <begin position="739"/>
        <end position="807"/>
    </location>
</feature>
<keyword evidence="6" id="KW-0472">Membrane</keyword>
<dbReference type="InterPro" id="IPR055074">
    <property type="entry name" value="NOMO1-3_2nd"/>
</dbReference>
<dbReference type="Pfam" id="PF23194">
    <property type="entry name" value="NOMO_5th"/>
    <property type="match status" value="1"/>
</dbReference>
<feature type="domain" description="NOMO fifth transthyretin-like" evidence="15">
    <location>
        <begin position="391"/>
        <end position="476"/>
    </location>
</feature>
<comment type="subcellular location">
    <subcellularLocation>
        <location evidence="1">Endoplasmic reticulum membrane</location>
        <topology evidence="1">Single-pass type I membrane protein</topology>
    </subcellularLocation>
</comment>
<keyword evidence="5" id="KW-1133">Transmembrane helix</keyword>
<reference evidence="16 17" key="1">
    <citation type="journal article" date="2024" name="bioRxiv">
        <title>A reference genome for Trichogramma kaykai: A tiny desert-dwelling parasitoid wasp with competing sex-ratio distorters.</title>
        <authorList>
            <person name="Culotta J."/>
            <person name="Lindsey A.R."/>
        </authorList>
    </citation>
    <scope>NUCLEOTIDE SEQUENCE [LARGE SCALE GENOMIC DNA]</scope>
    <source>
        <strain evidence="16 17">KSX58</strain>
    </source>
</reference>
<protein>
    <recommendedName>
        <fullName evidence="18">Nodal modulator 2</fullName>
    </recommendedName>
</protein>
<keyword evidence="2" id="KW-0812">Transmembrane</keyword>
<evidence type="ECO:0000259" key="15">
    <source>
        <dbReference type="Pfam" id="PF23194"/>
    </source>
</evidence>
<dbReference type="PANTHER" id="PTHR23303:SF14">
    <property type="entry name" value="BOS COMPLEX SUBUNIT NOMO1-RELATED"/>
    <property type="match status" value="1"/>
</dbReference>
<dbReference type="Proteomes" id="UP001627154">
    <property type="component" value="Unassembled WGS sequence"/>
</dbReference>
<evidence type="ECO:0000256" key="2">
    <source>
        <dbReference type="ARBA" id="ARBA00022692"/>
    </source>
</evidence>
<dbReference type="InterPro" id="IPR013784">
    <property type="entry name" value="Carb-bd-like_fold"/>
</dbReference>
<evidence type="ECO:0000259" key="12">
    <source>
        <dbReference type="Pfam" id="PF23141"/>
    </source>
</evidence>
<dbReference type="Pfam" id="PF23193">
    <property type="entry name" value="NOMO_3rd"/>
    <property type="match status" value="1"/>
</dbReference>
<dbReference type="InterPro" id="IPR056191">
    <property type="entry name" value="NOMO_12th"/>
</dbReference>
<dbReference type="GO" id="GO:0005789">
    <property type="term" value="C:endoplasmic reticulum membrane"/>
    <property type="evidence" value="ECO:0007669"/>
    <property type="project" value="UniProtKB-SubCell"/>
</dbReference>
<feature type="domain" description="NOMO-like N-terminal beta-sandwich" evidence="9">
    <location>
        <begin position="25"/>
        <end position="110"/>
    </location>
</feature>
<name>A0ABD2WVP2_9HYME</name>
<dbReference type="AlphaFoldDB" id="A0ABD2WVP2"/>
<dbReference type="InterPro" id="IPR055075">
    <property type="entry name" value="NOMO-like_N"/>
</dbReference>
<evidence type="ECO:0000259" key="9">
    <source>
        <dbReference type="Pfam" id="PF22898"/>
    </source>
</evidence>
<keyword evidence="3 7" id="KW-0732">Signal</keyword>
<proteinExistence type="predicted"/>
<evidence type="ECO:0000256" key="5">
    <source>
        <dbReference type="ARBA" id="ARBA00022989"/>
    </source>
</evidence>
<dbReference type="InterPro" id="IPR056189">
    <property type="entry name" value="NOMO_3rd"/>
</dbReference>
<organism evidence="16 17">
    <name type="scientific">Trichogramma kaykai</name>
    <dbReference type="NCBI Taxonomy" id="54128"/>
    <lineage>
        <taxon>Eukaryota</taxon>
        <taxon>Metazoa</taxon>
        <taxon>Ecdysozoa</taxon>
        <taxon>Arthropoda</taxon>
        <taxon>Hexapoda</taxon>
        <taxon>Insecta</taxon>
        <taxon>Pterygota</taxon>
        <taxon>Neoptera</taxon>
        <taxon>Endopterygota</taxon>
        <taxon>Hymenoptera</taxon>
        <taxon>Apocrita</taxon>
        <taxon>Proctotrupomorpha</taxon>
        <taxon>Chalcidoidea</taxon>
        <taxon>Trichogrammatidae</taxon>
        <taxon>Trichogramma</taxon>
    </lineage>
</organism>
<evidence type="ECO:0000313" key="16">
    <source>
        <dbReference type="EMBL" id="KAL3396825.1"/>
    </source>
</evidence>
<evidence type="ECO:0000256" key="7">
    <source>
        <dbReference type="SAM" id="SignalP"/>
    </source>
</evidence>
<dbReference type="Pfam" id="PF22904">
    <property type="entry name" value="NOMO1-like_2nd"/>
    <property type="match status" value="1"/>
</dbReference>
<evidence type="ECO:0000259" key="14">
    <source>
        <dbReference type="Pfam" id="PF23193"/>
    </source>
</evidence>
<dbReference type="SUPFAM" id="SSF49452">
    <property type="entry name" value="Starch-binding domain-like"/>
    <property type="match status" value="2"/>
</dbReference>
<evidence type="ECO:0008006" key="18">
    <source>
        <dbReference type="Google" id="ProtNLM"/>
    </source>
</evidence>
<evidence type="ECO:0000256" key="3">
    <source>
        <dbReference type="ARBA" id="ARBA00022729"/>
    </source>
</evidence>
<dbReference type="InterPro" id="IPR051417">
    <property type="entry name" value="SDr/BOS_complex"/>
</dbReference>
<dbReference type="Pfam" id="PF22902">
    <property type="entry name" value="NOMO1-like_9th"/>
    <property type="match status" value="1"/>
</dbReference>
<dbReference type="Gene3D" id="2.60.40.1120">
    <property type="entry name" value="Carboxypeptidase-like, regulatory domain"/>
    <property type="match status" value="1"/>
</dbReference>
<feature type="chain" id="PRO_5044771416" description="Nodal modulator 2" evidence="7">
    <location>
        <begin position="18"/>
        <end position="1196"/>
    </location>
</feature>
<feature type="domain" description="NOMO seventh transthyretin-like" evidence="12">
    <location>
        <begin position="573"/>
        <end position="643"/>
    </location>
</feature>
<dbReference type="Pfam" id="PF22898">
    <property type="entry name" value="NOMO1-like_1st"/>
    <property type="match status" value="1"/>
</dbReference>
<dbReference type="InterPro" id="IPR055073">
    <property type="entry name" value="NOMO1-like_9th"/>
</dbReference>
<dbReference type="InterPro" id="IPR041033">
    <property type="entry name" value="SpaA_PFL_dom_1"/>
</dbReference>
<evidence type="ECO:0000259" key="10">
    <source>
        <dbReference type="Pfam" id="PF22902"/>
    </source>
</evidence>
<gene>
    <name evidence="16" type="ORF">TKK_009398</name>
</gene>
<dbReference type="SUPFAM" id="SSF49478">
    <property type="entry name" value="Cna protein B-type domain"/>
    <property type="match status" value="2"/>
</dbReference>
<dbReference type="InterPro" id="IPR056190">
    <property type="entry name" value="NOMO_5th"/>
</dbReference>
<dbReference type="Pfam" id="PF23141">
    <property type="entry name" value="Ig_NOMO"/>
    <property type="match status" value="1"/>
</dbReference>
<feature type="signal peptide" evidence="7">
    <location>
        <begin position="1"/>
        <end position="17"/>
    </location>
</feature>
<keyword evidence="17" id="KW-1185">Reference proteome</keyword>
<evidence type="ECO:0000256" key="6">
    <source>
        <dbReference type="ARBA" id="ARBA00023136"/>
    </source>
</evidence>
<accession>A0ABD2WVP2</accession>
<feature type="domain" description="NOMO C-terminal transthyretin-like" evidence="13">
    <location>
        <begin position="1001"/>
        <end position="1102"/>
    </location>
</feature>
<feature type="domain" description="NOMO third transthyretin-like" evidence="14">
    <location>
        <begin position="235"/>
        <end position="305"/>
    </location>
</feature>
<dbReference type="PANTHER" id="PTHR23303">
    <property type="entry name" value="CARBOXYPEPTIDASE REGULATORY REGION-CONTAINING"/>
    <property type="match status" value="1"/>
</dbReference>
<dbReference type="InterPro" id="IPR056319">
    <property type="entry name" value="NOMO_7th"/>
</dbReference>
<keyword evidence="4" id="KW-0256">Endoplasmic reticulum</keyword>
<feature type="domain" description="SpaA-like prealbumin fold" evidence="8">
    <location>
        <begin position="818"/>
        <end position="901"/>
    </location>
</feature>
<evidence type="ECO:0000259" key="13">
    <source>
        <dbReference type="Pfam" id="PF23192"/>
    </source>
</evidence>
<evidence type="ECO:0000259" key="11">
    <source>
        <dbReference type="Pfam" id="PF22904"/>
    </source>
</evidence>